<keyword evidence="1" id="KW-1133">Transmembrane helix</keyword>
<accession>L0JU76</accession>
<organism evidence="2 3">
    <name type="scientific">Natronococcus occultus SP4</name>
    <dbReference type="NCBI Taxonomy" id="694430"/>
    <lineage>
        <taxon>Archaea</taxon>
        <taxon>Methanobacteriati</taxon>
        <taxon>Methanobacteriota</taxon>
        <taxon>Stenosarchaea group</taxon>
        <taxon>Halobacteria</taxon>
        <taxon>Halobacteriales</taxon>
        <taxon>Natrialbaceae</taxon>
        <taxon>Natronococcus</taxon>
    </lineage>
</organism>
<dbReference type="Proteomes" id="UP000010878">
    <property type="component" value="Chromosome"/>
</dbReference>
<dbReference type="eggNOG" id="arCOG08181">
    <property type="taxonomic scope" value="Archaea"/>
</dbReference>
<feature type="transmembrane region" description="Helical" evidence="1">
    <location>
        <begin position="87"/>
        <end position="105"/>
    </location>
</feature>
<dbReference type="EMBL" id="CP003929">
    <property type="protein sequence ID" value="AGB36577.1"/>
    <property type="molecule type" value="Genomic_DNA"/>
</dbReference>
<evidence type="ECO:0008006" key="4">
    <source>
        <dbReference type="Google" id="ProtNLM"/>
    </source>
</evidence>
<dbReference type="GeneID" id="14405746"/>
<reference evidence="2 3" key="1">
    <citation type="submission" date="2012-11" db="EMBL/GenBank/DDBJ databases">
        <title>FINISHED of Natronococcus occultus SP4, DSM 3396.</title>
        <authorList>
            <consortium name="DOE Joint Genome Institute"/>
            <person name="Eisen J."/>
            <person name="Huntemann M."/>
            <person name="Wei C.-L."/>
            <person name="Han J."/>
            <person name="Detter J.C."/>
            <person name="Han C."/>
            <person name="Tapia R."/>
            <person name="Chen A."/>
            <person name="Kyrpides N."/>
            <person name="Mavromatis K."/>
            <person name="Markowitz V."/>
            <person name="Szeto E."/>
            <person name="Ivanova N."/>
            <person name="Mikhailova N."/>
            <person name="Ovchinnikova G."/>
            <person name="Pagani I."/>
            <person name="Pati A."/>
            <person name="Goodwin L."/>
            <person name="Nordberg H.P."/>
            <person name="Cantor M.N."/>
            <person name="Hua S.X."/>
            <person name="Woyke T."/>
            <person name="Eisen J."/>
            <person name="Klenk H.-P."/>
            <person name="Klenk H.-P."/>
        </authorList>
    </citation>
    <scope>NUCLEOTIDE SEQUENCE [LARGE SCALE GENOMIC DNA]</scope>
    <source>
        <strain evidence="2 3">SP4</strain>
    </source>
</reference>
<feature type="transmembrane region" description="Helical" evidence="1">
    <location>
        <begin position="49"/>
        <end position="75"/>
    </location>
</feature>
<name>L0JU76_9EURY</name>
<evidence type="ECO:0000256" key="1">
    <source>
        <dbReference type="SAM" id="Phobius"/>
    </source>
</evidence>
<evidence type="ECO:0000313" key="3">
    <source>
        <dbReference type="Proteomes" id="UP000010878"/>
    </source>
</evidence>
<feature type="transmembrane region" description="Helical" evidence="1">
    <location>
        <begin position="125"/>
        <end position="142"/>
    </location>
</feature>
<keyword evidence="1" id="KW-0472">Membrane</keyword>
<evidence type="ECO:0000313" key="2">
    <source>
        <dbReference type="EMBL" id="AGB36577.1"/>
    </source>
</evidence>
<proteinExistence type="predicted"/>
<gene>
    <name evidence="2" type="ORF">Natoc_0718</name>
</gene>
<keyword evidence="3" id="KW-1185">Reference proteome</keyword>
<keyword evidence="1" id="KW-0812">Transmembrane</keyword>
<protein>
    <recommendedName>
        <fullName evidence="4">DUF2178 domain-containing protein</fullName>
    </recommendedName>
</protein>
<dbReference type="KEGG" id="nou:Natoc_0718"/>
<dbReference type="HOGENOM" id="CLU_147800_0_0_2"/>
<dbReference type="STRING" id="694430.Natoc_0718"/>
<feature type="transmembrane region" description="Helical" evidence="1">
    <location>
        <begin position="21"/>
        <end position="43"/>
    </location>
</feature>
<sequence length="147" mass="16057">MTEPTTAERETAARREQYREWMGRSVGVGLAGFFAAVGAWLFVVQSDVILLAGLALYYLGFVGYLLVWGLTSVALFDEREQRIENEAGGIVATVTMIVVIFGVPGDVVLETTGLVAVPDAVRGAIYGYFLLVVGYLLVYGYVSRRYS</sequence>
<dbReference type="RefSeq" id="WP_015320031.1">
    <property type="nucleotide sequence ID" value="NC_019974.1"/>
</dbReference>
<dbReference type="OrthoDB" id="324434at2157"/>
<dbReference type="AlphaFoldDB" id="L0JU76"/>